<gene>
    <name evidence="1" type="primary">AVEN_141217_1</name>
    <name evidence="1" type="ORF">TNCT_95141</name>
</gene>
<dbReference type="AlphaFoldDB" id="A0A8X6FFJ7"/>
<protein>
    <submittedName>
        <fullName evidence="1">DUF1758 domain-containing protein</fullName>
    </submittedName>
</protein>
<dbReference type="OrthoDB" id="6431549at2759"/>
<name>A0A8X6FFJ7_TRICU</name>
<proteinExistence type="predicted"/>
<reference evidence="1" key="1">
    <citation type="submission" date="2020-07" db="EMBL/GenBank/DDBJ databases">
        <title>Multicomponent nature underlies the extraordinary mechanical properties of spider dragline silk.</title>
        <authorList>
            <person name="Kono N."/>
            <person name="Nakamura H."/>
            <person name="Mori M."/>
            <person name="Yoshida Y."/>
            <person name="Ohtoshi R."/>
            <person name="Malay A.D."/>
            <person name="Moran D.A.P."/>
            <person name="Tomita M."/>
            <person name="Numata K."/>
            <person name="Arakawa K."/>
        </authorList>
    </citation>
    <scope>NUCLEOTIDE SEQUENCE</scope>
</reference>
<comment type="caution">
    <text evidence="1">The sequence shown here is derived from an EMBL/GenBank/DDBJ whole genome shotgun (WGS) entry which is preliminary data.</text>
</comment>
<evidence type="ECO:0000313" key="2">
    <source>
        <dbReference type="Proteomes" id="UP000887116"/>
    </source>
</evidence>
<dbReference type="EMBL" id="BMAO01011896">
    <property type="protein sequence ID" value="GFQ77519.1"/>
    <property type="molecule type" value="Genomic_DNA"/>
</dbReference>
<keyword evidence="2" id="KW-1185">Reference proteome</keyword>
<accession>A0A8X6FFJ7</accession>
<organism evidence="1 2">
    <name type="scientific">Trichonephila clavata</name>
    <name type="common">Joro spider</name>
    <name type="synonym">Nephila clavata</name>
    <dbReference type="NCBI Taxonomy" id="2740835"/>
    <lineage>
        <taxon>Eukaryota</taxon>
        <taxon>Metazoa</taxon>
        <taxon>Ecdysozoa</taxon>
        <taxon>Arthropoda</taxon>
        <taxon>Chelicerata</taxon>
        <taxon>Arachnida</taxon>
        <taxon>Araneae</taxon>
        <taxon>Araneomorphae</taxon>
        <taxon>Entelegynae</taxon>
        <taxon>Araneoidea</taxon>
        <taxon>Nephilidae</taxon>
        <taxon>Trichonephila</taxon>
    </lineage>
</organism>
<dbReference type="Proteomes" id="UP000887116">
    <property type="component" value="Unassembled WGS sequence"/>
</dbReference>
<sequence>MADLPAARVIACRVFSQVGRSEGRHKYAFTTDIQMMFRQILIDPAQRDLLRIMGKTGANDKPVIYRLKSVTYGTASAPFSAIRTLKQLAMDEASRFP</sequence>
<evidence type="ECO:0000313" key="1">
    <source>
        <dbReference type="EMBL" id="GFQ77519.1"/>
    </source>
</evidence>